<evidence type="ECO:0000313" key="3">
    <source>
        <dbReference type="Proteomes" id="UP000486351"/>
    </source>
</evidence>
<keyword evidence="1" id="KW-0732">Signal</keyword>
<gene>
    <name evidence="2" type="ORF">PF008_g18375</name>
</gene>
<organism evidence="2 3">
    <name type="scientific">Phytophthora fragariae</name>
    <dbReference type="NCBI Taxonomy" id="53985"/>
    <lineage>
        <taxon>Eukaryota</taxon>
        <taxon>Sar</taxon>
        <taxon>Stramenopiles</taxon>
        <taxon>Oomycota</taxon>
        <taxon>Peronosporomycetes</taxon>
        <taxon>Peronosporales</taxon>
        <taxon>Peronosporaceae</taxon>
        <taxon>Phytophthora</taxon>
    </lineage>
</organism>
<evidence type="ECO:0008006" key="4">
    <source>
        <dbReference type="Google" id="ProtNLM"/>
    </source>
</evidence>
<protein>
    <recommendedName>
        <fullName evidence="4">Secreted protein</fullName>
    </recommendedName>
</protein>
<accession>A0A6G0R5I8</accession>
<sequence length="68" mass="7437">MRWCVHWFRPILVSATRFAGISPFIHASKYLRPGGFGTFEGGACGGGETDLWTACKVSRAPDSGAEYR</sequence>
<proteinExistence type="predicted"/>
<name>A0A6G0R5I8_9STRA</name>
<evidence type="ECO:0000313" key="2">
    <source>
        <dbReference type="EMBL" id="KAE9318981.1"/>
    </source>
</evidence>
<dbReference type="AlphaFoldDB" id="A0A6G0R5I8"/>
<reference evidence="2 3" key="1">
    <citation type="submission" date="2018-09" db="EMBL/GenBank/DDBJ databases">
        <title>Genomic investigation of the strawberry pathogen Phytophthora fragariae indicates pathogenicity is determined by transcriptional variation in three key races.</title>
        <authorList>
            <person name="Adams T.M."/>
            <person name="Armitage A.D."/>
            <person name="Sobczyk M.K."/>
            <person name="Bates H.J."/>
            <person name="Dunwell J.M."/>
            <person name="Nellist C.F."/>
            <person name="Harrison R.J."/>
        </authorList>
    </citation>
    <scope>NUCLEOTIDE SEQUENCE [LARGE SCALE GENOMIC DNA]</scope>
    <source>
        <strain evidence="2 3">NOV-77</strain>
    </source>
</reference>
<dbReference type="Proteomes" id="UP000486351">
    <property type="component" value="Unassembled WGS sequence"/>
</dbReference>
<dbReference type="EMBL" id="QXFY01001394">
    <property type="protein sequence ID" value="KAE9318981.1"/>
    <property type="molecule type" value="Genomic_DNA"/>
</dbReference>
<feature type="signal peptide" evidence="1">
    <location>
        <begin position="1"/>
        <end position="15"/>
    </location>
</feature>
<comment type="caution">
    <text evidence="2">The sequence shown here is derived from an EMBL/GenBank/DDBJ whole genome shotgun (WGS) entry which is preliminary data.</text>
</comment>
<evidence type="ECO:0000256" key="1">
    <source>
        <dbReference type="SAM" id="SignalP"/>
    </source>
</evidence>
<feature type="chain" id="PRO_5026093533" description="Secreted protein" evidence="1">
    <location>
        <begin position="16"/>
        <end position="68"/>
    </location>
</feature>